<proteinExistence type="predicted"/>
<protein>
    <recommendedName>
        <fullName evidence="1">Thioredoxin domain-containing protein</fullName>
    </recommendedName>
</protein>
<dbReference type="HOGENOM" id="CLU_1633324_0_0_9"/>
<feature type="domain" description="Thioredoxin" evidence="1">
    <location>
        <begin position="31"/>
        <end position="162"/>
    </location>
</feature>
<accession>U4TQ92</accession>
<evidence type="ECO:0000259" key="1">
    <source>
        <dbReference type="PROSITE" id="PS51352"/>
    </source>
</evidence>
<reference evidence="3" key="1">
    <citation type="journal article" date="2013" name="Genome Announc.">
        <title>Whole-Genome Sequencing of Lactobacillus shenzhenensis Strain LY-73T.</title>
        <authorList>
            <person name="Lin Z."/>
            <person name="Liu Z."/>
            <person name="Yang R."/>
            <person name="Zou Y."/>
            <person name="Wan D."/>
            <person name="Chen J."/>
            <person name="Guo M."/>
            <person name="Zhao J."/>
            <person name="Fang C."/>
            <person name="Yang R."/>
            <person name="Liu F."/>
        </authorList>
    </citation>
    <scope>NUCLEOTIDE SEQUENCE [LARGE SCALE GENOMIC DNA]</scope>
    <source>
        <strain evidence="3">LY-73</strain>
    </source>
</reference>
<dbReference type="PROSITE" id="PS51352">
    <property type="entry name" value="THIOREDOXIN_2"/>
    <property type="match status" value="1"/>
</dbReference>
<evidence type="ECO:0000313" key="2">
    <source>
        <dbReference type="EMBL" id="ERL65620.1"/>
    </source>
</evidence>
<dbReference type="InterPro" id="IPR013766">
    <property type="entry name" value="Thioredoxin_domain"/>
</dbReference>
<dbReference type="AlphaFoldDB" id="U4TQ92"/>
<sequence>MSFNEWKGSMQMTETKTAAVTETAQCADGACSLPQPTPEEELRHSREAAYMDQAQHLTRLTVAELDKQRAAGHRVTVMFSRKTCPWCQVMMPNLVLAQAAAGQPVAYVDTLATPTDAALKAFRDQWGVKYVPTLLVFQDGQVAARYDGDRSIADITAFLKQQ</sequence>
<dbReference type="Gene3D" id="3.40.30.10">
    <property type="entry name" value="Glutaredoxin"/>
    <property type="match status" value="1"/>
</dbReference>
<name>U4TQ92_9LACO</name>
<dbReference type="EMBL" id="KI271585">
    <property type="protein sequence ID" value="ERL65620.1"/>
    <property type="molecule type" value="Genomic_DNA"/>
</dbReference>
<organism evidence="2 3">
    <name type="scientific">Schleiferilactobacillus shenzhenensis LY-73</name>
    <dbReference type="NCBI Taxonomy" id="1231336"/>
    <lineage>
        <taxon>Bacteria</taxon>
        <taxon>Bacillati</taxon>
        <taxon>Bacillota</taxon>
        <taxon>Bacilli</taxon>
        <taxon>Lactobacillales</taxon>
        <taxon>Lactobacillaceae</taxon>
        <taxon>Schleiferilactobacillus</taxon>
    </lineage>
</organism>
<keyword evidence="3" id="KW-1185">Reference proteome</keyword>
<dbReference type="Pfam" id="PF20207">
    <property type="entry name" value="DUF6568"/>
    <property type="match status" value="1"/>
</dbReference>
<dbReference type="InterPro" id="IPR036249">
    <property type="entry name" value="Thioredoxin-like_sf"/>
</dbReference>
<gene>
    <name evidence="2" type="ORF">L248_2306</name>
</gene>
<dbReference type="eggNOG" id="ENOG5030BBY">
    <property type="taxonomic scope" value="Bacteria"/>
</dbReference>
<dbReference type="CDD" id="cd02947">
    <property type="entry name" value="TRX_family"/>
    <property type="match status" value="1"/>
</dbReference>
<dbReference type="STRING" id="1231336.L248_2306"/>
<dbReference type="Proteomes" id="UP000030647">
    <property type="component" value="Unassembled WGS sequence"/>
</dbReference>
<dbReference type="InterPro" id="IPR046698">
    <property type="entry name" value="PedC-like"/>
</dbReference>
<dbReference type="SUPFAM" id="SSF52833">
    <property type="entry name" value="Thioredoxin-like"/>
    <property type="match status" value="1"/>
</dbReference>
<evidence type="ECO:0000313" key="3">
    <source>
        <dbReference type="Proteomes" id="UP000030647"/>
    </source>
</evidence>